<reference evidence="2" key="1">
    <citation type="submission" date="2023-02" db="EMBL/GenBank/DDBJ databases">
        <title>Detection, antimicrobial susceptibility and genomic characterization of NDM-producing species of Morganellaceae, Yersiniaceae, and Enterobacteriaceae other than Klebsiella.</title>
        <authorList>
            <person name="Camargo C.H."/>
            <person name="Sacchi C.T."/>
            <person name="Campos K.R."/>
        </authorList>
    </citation>
    <scope>NUCLEOTIDE SEQUENCE</scope>
    <source>
        <strain evidence="2">1189_21</strain>
    </source>
</reference>
<name>A0AAE4JQZ3_MORMO</name>
<dbReference type="InterPro" id="IPR049458">
    <property type="entry name" value="EpsG-like"/>
</dbReference>
<dbReference type="Pfam" id="PF14897">
    <property type="entry name" value="EpsG"/>
    <property type="match status" value="1"/>
</dbReference>
<feature type="transmembrane region" description="Helical" evidence="1">
    <location>
        <begin position="31"/>
        <end position="49"/>
    </location>
</feature>
<protein>
    <submittedName>
        <fullName evidence="2">EpsG family protein</fullName>
    </submittedName>
</protein>
<dbReference type="EMBL" id="JAPKIY010000071">
    <property type="protein sequence ID" value="MDS0900461.1"/>
    <property type="molecule type" value="Genomic_DNA"/>
</dbReference>
<gene>
    <name evidence="2" type="ORF">OSC06_21210</name>
</gene>
<keyword evidence="1" id="KW-1133">Transmembrane helix</keyword>
<sequence>MASVIFYNFILFSSTFFVWLSDKGKGHLERSFFLSIAFLLVFIPAAIRYDVGTDYLNYLRLFENYRELENYKYKEPLFYFVNWFYLSIGAHYQWMFATFAFIFTVVAFKTYRRKHAWLLHFLFFSMLWFFSFNGMRQAVALSWCLLALFYFFERRYFCFFTFTLIGMFFHQSALLILISGLVALIPLSNRVKYRLVPIFFIGFIFFTYISMNSVLNYIEQSLSLIGLTKYAGYFSSSKHFLSRNFGSGIGVLVKVLFSVYVIFNTKIFLQKNKNYWLLIILTFIYSVGVVLANNIVIFGRMADTFVIAPIVAGFLLFQFHRMRRFNRLVLGCFLFFLILTFVKVSVGVITEYGNPKLNPYMTIF</sequence>
<feature type="transmembrane region" description="Helical" evidence="1">
    <location>
        <begin position="275"/>
        <end position="291"/>
    </location>
</feature>
<feature type="transmembrane region" description="Helical" evidence="1">
    <location>
        <begin position="196"/>
        <end position="218"/>
    </location>
</feature>
<dbReference type="RefSeq" id="WP_310953676.1">
    <property type="nucleotide sequence ID" value="NZ_JAKMWI010000010.1"/>
</dbReference>
<dbReference type="AlphaFoldDB" id="A0AAE4JQZ3"/>
<proteinExistence type="predicted"/>
<accession>A0AAE4JQZ3</accession>
<feature type="transmembrane region" description="Helical" evidence="1">
    <location>
        <begin position="157"/>
        <end position="184"/>
    </location>
</feature>
<feature type="transmembrane region" description="Helical" evidence="1">
    <location>
        <begin position="83"/>
        <end position="106"/>
    </location>
</feature>
<evidence type="ECO:0000313" key="3">
    <source>
        <dbReference type="Proteomes" id="UP001182247"/>
    </source>
</evidence>
<keyword evidence="1" id="KW-0812">Transmembrane</keyword>
<feature type="transmembrane region" description="Helical" evidence="1">
    <location>
        <begin position="297"/>
        <end position="316"/>
    </location>
</feature>
<keyword evidence="1" id="KW-0472">Membrane</keyword>
<feature type="transmembrane region" description="Helical" evidence="1">
    <location>
        <begin position="245"/>
        <end position="263"/>
    </location>
</feature>
<feature type="transmembrane region" description="Helical" evidence="1">
    <location>
        <begin position="118"/>
        <end position="151"/>
    </location>
</feature>
<evidence type="ECO:0000313" key="2">
    <source>
        <dbReference type="EMBL" id="MDS0900461.1"/>
    </source>
</evidence>
<feature type="transmembrane region" description="Helical" evidence="1">
    <location>
        <begin position="6"/>
        <end position="22"/>
    </location>
</feature>
<evidence type="ECO:0000256" key="1">
    <source>
        <dbReference type="SAM" id="Phobius"/>
    </source>
</evidence>
<feature type="transmembrane region" description="Helical" evidence="1">
    <location>
        <begin position="328"/>
        <end position="349"/>
    </location>
</feature>
<comment type="caution">
    <text evidence="2">The sequence shown here is derived from an EMBL/GenBank/DDBJ whole genome shotgun (WGS) entry which is preliminary data.</text>
</comment>
<dbReference type="Proteomes" id="UP001182247">
    <property type="component" value="Unassembled WGS sequence"/>
</dbReference>
<organism evidence="2 3">
    <name type="scientific">Morganella morganii</name>
    <name type="common">Proteus morganii</name>
    <dbReference type="NCBI Taxonomy" id="582"/>
    <lineage>
        <taxon>Bacteria</taxon>
        <taxon>Pseudomonadati</taxon>
        <taxon>Pseudomonadota</taxon>
        <taxon>Gammaproteobacteria</taxon>
        <taxon>Enterobacterales</taxon>
        <taxon>Morganellaceae</taxon>
        <taxon>Morganella</taxon>
    </lineage>
</organism>